<evidence type="ECO:0000256" key="1">
    <source>
        <dbReference type="SAM" id="MobiDB-lite"/>
    </source>
</evidence>
<dbReference type="STRING" id="4615.A0A199VSQ1"/>
<protein>
    <submittedName>
        <fullName evidence="2">Uncharacterized protein</fullName>
    </submittedName>
</protein>
<evidence type="ECO:0000313" key="2">
    <source>
        <dbReference type="EMBL" id="OAY80242.1"/>
    </source>
</evidence>
<dbReference type="InterPro" id="IPR007541">
    <property type="entry name" value="Uncharacterised_BSP"/>
</dbReference>
<proteinExistence type="predicted"/>
<dbReference type="Proteomes" id="UP000092600">
    <property type="component" value="Unassembled WGS sequence"/>
</dbReference>
<comment type="caution">
    <text evidence="2">The sequence shown here is derived from an EMBL/GenBank/DDBJ whole genome shotgun (WGS) entry which is preliminary data.</text>
</comment>
<dbReference type="EMBL" id="LSRQ01000919">
    <property type="protein sequence ID" value="OAY80242.1"/>
    <property type="molecule type" value="Genomic_DNA"/>
</dbReference>
<gene>
    <name evidence="2" type="ORF">ACMD2_18013</name>
</gene>
<sequence length="115" mass="12881">MWDRRGGGGRVADYVARRRRGGAERTRRRRSAGASCWSEGFVRYCEARREGFVARLNREARARWSERAVESALGEPLEGACAAYRRRRRRRGGSPQPVESGARSTSASQHATSAL</sequence>
<evidence type="ECO:0000313" key="3">
    <source>
        <dbReference type="Proteomes" id="UP000092600"/>
    </source>
</evidence>
<feature type="compositionally biased region" description="Polar residues" evidence="1">
    <location>
        <begin position="102"/>
        <end position="115"/>
    </location>
</feature>
<dbReference type="Pfam" id="PF04450">
    <property type="entry name" value="BSP"/>
    <property type="match status" value="1"/>
</dbReference>
<feature type="region of interest" description="Disordered" evidence="1">
    <location>
        <begin position="84"/>
        <end position="115"/>
    </location>
</feature>
<dbReference type="PANTHER" id="PTHR33321">
    <property type="match status" value="1"/>
</dbReference>
<dbReference type="PANTHER" id="PTHR33321:SF3">
    <property type="entry name" value="OS05G0582000 PROTEIN"/>
    <property type="match status" value="1"/>
</dbReference>
<accession>A0A199VSQ1</accession>
<dbReference type="AlphaFoldDB" id="A0A199VSQ1"/>
<name>A0A199VSQ1_ANACO</name>
<reference evidence="2 3" key="1">
    <citation type="journal article" date="2016" name="DNA Res.">
        <title>The draft genome of MD-2 pineapple using hybrid error correction of long reads.</title>
        <authorList>
            <person name="Redwan R.M."/>
            <person name="Saidin A."/>
            <person name="Kumar S.V."/>
        </authorList>
    </citation>
    <scope>NUCLEOTIDE SEQUENCE [LARGE SCALE GENOMIC DNA]</scope>
    <source>
        <strain evidence="3">cv. MD2</strain>
        <tissue evidence="2">Leaf</tissue>
    </source>
</reference>
<organism evidence="2 3">
    <name type="scientific">Ananas comosus</name>
    <name type="common">Pineapple</name>
    <name type="synonym">Ananas ananas</name>
    <dbReference type="NCBI Taxonomy" id="4615"/>
    <lineage>
        <taxon>Eukaryota</taxon>
        <taxon>Viridiplantae</taxon>
        <taxon>Streptophyta</taxon>
        <taxon>Embryophyta</taxon>
        <taxon>Tracheophyta</taxon>
        <taxon>Spermatophyta</taxon>
        <taxon>Magnoliopsida</taxon>
        <taxon>Liliopsida</taxon>
        <taxon>Poales</taxon>
        <taxon>Bromeliaceae</taxon>
        <taxon>Bromelioideae</taxon>
        <taxon>Ananas</taxon>
    </lineage>
</organism>